<evidence type="ECO:0000313" key="4">
    <source>
        <dbReference type="Proteomes" id="UP000283530"/>
    </source>
</evidence>
<feature type="domain" description="Protein kinase" evidence="2">
    <location>
        <begin position="39"/>
        <end position="385"/>
    </location>
</feature>
<proteinExistence type="predicted"/>
<dbReference type="STRING" id="337451.A0A443PLM5"/>
<feature type="region of interest" description="Disordered" evidence="1">
    <location>
        <begin position="237"/>
        <end position="257"/>
    </location>
</feature>
<organism evidence="3 4">
    <name type="scientific">Cinnamomum micranthum f. kanehirae</name>
    <dbReference type="NCBI Taxonomy" id="337451"/>
    <lineage>
        <taxon>Eukaryota</taxon>
        <taxon>Viridiplantae</taxon>
        <taxon>Streptophyta</taxon>
        <taxon>Embryophyta</taxon>
        <taxon>Tracheophyta</taxon>
        <taxon>Spermatophyta</taxon>
        <taxon>Magnoliopsida</taxon>
        <taxon>Magnoliidae</taxon>
        <taxon>Laurales</taxon>
        <taxon>Lauraceae</taxon>
        <taxon>Cinnamomum</taxon>
    </lineage>
</organism>
<dbReference type="EMBL" id="QPKB01000009">
    <property type="protein sequence ID" value="RWR91622.1"/>
    <property type="molecule type" value="Genomic_DNA"/>
</dbReference>
<feature type="compositionally biased region" description="Basic and acidic residues" evidence="1">
    <location>
        <begin position="1"/>
        <end position="15"/>
    </location>
</feature>
<protein>
    <submittedName>
        <fullName evidence="3">LysM domain-containing protein</fullName>
    </submittedName>
</protein>
<dbReference type="AlphaFoldDB" id="A0A443PLM5"/>
<dbReference type="SUPFAM" id="SSF56112">
    <property type="entry name" value="Protein kinase-like (PK-like)"/>
    <property type="match status" value="1"/>
</dbReference>
<dbReference type="Gene3D" id="1.10.510.10">
    <property type="entry name" value="Transferase(Phosphotransferase) domain 1"/>
    <property type="match status" value="1"/>
</dbReference>
<dbReference type="InterPro" id="IPR011009">
    <property type="entry name" value="Kinase-like_dom_sf"/>
</dbReference>
<accession>A0A443PLM5</accession>
<dbReference type="Pfam" id="PF00069">
    <property type="entry name" value="Pkinase"/>
    <property type="match status" value="1"/>
</dbReference>
<comment type="caution">
    <text evidence="3">The sequence shown here is derived from an EMBL/GenBank/DDBJ whole genome shotgun (WGS) entry which is preliminary data.</text>
</comment>
<evidence type="ECO:0000256" key="1">
    <source>
        <dbReference type="SAM" id="MobiDB-lite"/>
    </source>
</evidence>
<dbReference type="PROSITE" id="PS50011">
    <property type="entry name" value="PROTEIN_KINASE_DOM"/>
    <property type="match status" value="1"/>
</dbReference>
<gene>
    <name evidence="3" type="ORF">CKAN_02078800</name>
</gene>
<evidence type="ECO:0000259" key="2">
    <source>
        <dbReference type="PROSITE" id="PS50011"/>
    </source>
</evidence>
<dbReference type="GO" id="GO:0004672">
    <property type="term" value="F:protein kinase activity"/>
    <property type="evidence" value="ECO:0007669"/>
    <property type="project" value="InterPro"/>
</dbReference>
<dbReference type="PANTHER" id="PTHR46863:SF1">
    <property type="entry name" value="PROTEIN KINASE SUPERFAMILY PROTEIN"/>
    <property type="match status" value="1"/>
</dbReference>
<keyword evidence="4" id="KW-1185">Reference proteome</keyword>
<dbReference type="OrthoDB" id="4062651at2759"/>
<name>A0A443PLM5_9MAGN</name>
<dbReference type="Proteomes" id="UP000283530">
    <property type="component" value="Unassembled WGS sequence"/>
</dbReference>
<dbReference type="InterPro" id="IPR000719">
    <property type="entry name" value="Prot_kinase_dom"/>
</dbReference>
<dbReference type="Gene3D" id="3.30.200.20">
    <property type="entry name" value="Phosphorylase Kinase, domain 1"/>
    <property type="match status" value="1"/>
</dbReference>
<evidence type="ECO:0000313" key="3">
    <source>
        <dbReference type="EMBL" id="RWR91622.1"/>
    </source>
</evidence>
<feature type="compositionally biased region" description="Low complexity" evidence="1">
    <location>
        <begin position="25"/>
        <end position="46"/>
    </location>
</feature>
<feature type="region of interest" description="Disordered" evidence="1">
    <location>
        <begin position="1"/>
        <end position="46"/>
    </location>
</feature>
<dbReference type="PANTHER" id="PTHR46863">
    <property type="entry name" value="OS09G0572100 PROTEIN"/>
    <property type="match status" value="1"/>
</dbReference>
<dbReference type="GO" id="GO:0005524">
    <property type="term" value="F:ATP binding"/>
    <property type="evidence" value="ECO:0007669"/>
    <property type="project" value="InterPro"/>
</dbReference>
<reference evidence="3 4" key="1">
    <citation type="journal article" date="2019" name="Nat. Plants">
        <title>Stout camphor tree genome fills gaps in understanding of flowering plant genome evolution.</title>
        <authorList>
            <person name="Chaw S.M."/>
            <person name="Liu Y.C."/>
            <person name="Wu Y.W."/>
            <person name="Wang H.Y."/>
            <person name="Lin C.I."/>
            <person name="Wu C.S."/>
            <person name="Ke H.M."/>
            <person name="Chang L.Y."/>
            <person name="Hsu C.Y."/>
            <person name="Yang H.T."/>
            <person name="Sudianto E."/>
            <person name="Hsu M.H."/>
            <person name="Wu K.P."/>
            <person name="Wang L.N."/>
            <person name="Leebens-Mack J.H."/>
            <person name="Tsai I.J."/>
        </authorList>
    </citation>
    <scope>NUCLEOTIDE SEQUENCE [LARGE SCALE GENOMIC DNA]</scope>
    <source>
        <strain evidence="4">cv. Chaw 1501</strain>
        <tissue evidence="3">Young leaves</tissue>
    </source>
</reference>
<sequence length="407" mass="44886">MCKTKTRTDAAEPRKTISATRNRPSLSPSTSRSAAATSSSLFSSSSTSSASAVSLSTLRSSLPKNPLYSFSEISSATNSFRSNRLSSSSFRCSLRGRQVAVFQRRISRQLDLQRVLSSLCKCHHSSIADLLGASLSGDYIYLVYEFITGASLSACLRHPQNPAYTILSTWTSRMQVAADLADGLFYIHRNSGIGGDRGLIHNHLRSSSVIVADPSLHAKICHFGAAELTGELPDDRIRDTDEIRPDPGPALARSGSKKMKMKGTRGYMAPEFLNVGIVSQKADVYAFGVVLLEILSGEEPLKYRFDEMKGEYERVSLIERAAEAVEAAAEDARGLRRWIDRRLRDSFPIDVAERMTRVALDCVREEPEKRPDMEAVAGVVSMLYLESKVWAEKMRVPTDFSVSMAPR</sequence>